<protein>
    <submittedName>
        <fullName evidence="2">Uncharacterized protein</fullName>
    </submittedName>
</protein>
<comment type="caution">
    <text evidence="2">The sequence shown here is derived from an EMBL/GenBank/DDBJ whole genome shotgun (WGS) entry which is preliminary data.</text>
</comment>
<accession>A0A7V8NVF2</accession>
<organism evidence="2 3">
    <name type="scientific">Candidatus Acidiferrum panamense</name>
    <dbReference type="NCBI Taxonomy" id="2741543"/>
    <lineage>
        <taxon>Bacteria</taxon>
        <taxon>Pseudomonadati</taxon>
        <taxon>Acidobacteriota</taxon>
        <taxon>Terriglobia</taxon>
        <taxon>Candidatus Acidiferrales</taxon>
        <taxon>Candidatus Acidiferrum</taxon>
    </lineage>
</organism>
<sequence>MLSIEGNKIRLSRKALLKEAREKQQKAAAGSHNPGPSGGESGSGSNSGTRE</sequence>
<keyword evidence="3" id="KW-1185">Reference proteome</keyword>
<feature type="region of interest" description="Disordered" evidence="1">
    <location>
        <begin position="18"/>
        <end position="51"/>
    </location>
</feature>
<dbReference type="EMBL" id="JACDQQ010002409">
    <property type="protein sequence ID" value="MBA0088249.1"/>
    <property type="molecule type" value="Genomic_DNA"/>
</dbReference>
<evidence type="ECO:0000313" key="3">
    <source>
        <dbReference type="Proteomes" id="UP000567293"/>
    </source>
</evidence>
<evidence type="ECO:0000313" key="2">
    <source>
        <dbReference type="EMBL" id="MBA0088249.1"/>
    </source>
</evidence>
<gene>
    <name evidence="2" type="ORF">HRJ53_24965</name>
</gene>
<reference evidence="2" key="1">
    <citation type="submission" date="2020-06" db="EMBL/GenBank/DDBJ databases">
        <title>Legume-microbial interactions unlock mineral nutrients during tropical forest succession.</title>
        <authorList>
            <person name="Epihov D.Z."/>
        </authorList>
    </citation>
    <scope>NUCLEOTIDE SEQUENCE [LARGE SCALE GENOMIC DNA]</scope>
    <source>
        <strain evidence="2">Pan2503</strain>
    </source>
</reference>
<proteinExistence type="predicted"/>
<name>A0A7V8NVF2_9BACT</name>
<dbReference type="Proteomes" id="UP000567293">
    <property type="component" value="Unassembled WGS sequence"/>
</dbReference>
<evidence type="ECO:0000256" key="1">
    <source>
        <dbReference type="SAM" id="MobiDB-lite"/>
    </source>
</evidence>
<feature type="compositionally biased region" description="Low complexity" evidence="1">
    <location>
        <begin position="26"/>
        <end position="35"/>
    </location>
</feature>
<dbReference type="AlphaFoldDB" id="A0A7V8NVF2"/>